<dbReference type="AlphaFoldDB" id="A0A255Z9Z8"/>
<gene>
    <name evidence="2" type="ORF">CHU92_05790</name>
</gene>
<dbReference type="InterPro" id="IPR050407">
    <property type="entry name" value="Geranylgeranyl_reductase"/>
</dbReference>
<dbReference type="OrthoDB" id="1142316at2"/>
<name>A0A255Z9Z8_9FLAO</name>
<dbReference type="PRINTS" id="PR00420">
    <property type="entry name" value="RNGMNOXGNASE"/>
</dbReference>
<evidence type="ECO:0000313" key="2">
    <source>
        <dbReference type="EMBL" id="OYQ38298.1"/>
    </source>
</evidence>
<dbReference type="GO" id="GO:0071949">
    <property type="term" value="F:FAD binding"/>
    <property type="evidence" value="ECO:0007669"/>
    <property type="project" value="InterPro"/>
</dbReference>
<dbReference type="Proteomes" id="UP000216605">
    <property type="component" value="Unassembled WGS sequence"/>
</dbReference>
<dbReference type="PANTHER" id="PTHR42685:SF22">
    <property type="entry name" value="CONDITIONED MEDIUM FACTOR RECEPTOR 1"/>
    <property type="match status" value="1"/>
</dbReference>
<protein>
    <submittedName>
        <fullName evidence="2">FAD-dependent oxidoreductase</fullName>
    </submittedName>
</protein>
<dbReference type="Pfam" id="PF01494">
    <property type="entry name" value="FAD_binding_3"/>
    <property type="match status" value="1"/>
</dbReference>
<sequence length="372" mass="41318">MDSTDVIIIGGGLAGLVCGIHLAKAGIPVTLFEKAPYPRHKVCGEYISNEVLPYLEWLGIDLCKLNPVSINRFEFSSVSGKMVKAVLPLGGVGISRYALDYYLYQKAVEAGCSVSGTNITGIIHKNSLFDVVASEKTYPAKIVIGAYGKRSVLDKGRDFFHKKSPWLAVKAHYKGVFPDDTVALHNFEGGYCGVSKVEGDVINICYLADYRTFKKYRNTIQYQEEVLWRNRHLKKIFENSTMLFEKPLVISQISFEKKEPVENHILMAGDTAGLIHPLCGNGMAMAISSAKIAAEAVLAYLSQGITREEMEQRYRREWNYNFASRLRAGRLLVKVLQNKPLTEYASGLIASFPSVLPAIIKQTHGKTITITP</sequence>
<feature type="domain" description="FAD-binding" evidence="1">
    <location>
        <begin position="4"/>
        <end position="316"/>
    </location>
</feature>
<evidence type="ECO:0000259" key="1">
    <source>
        <dbReference type="Pfam" id="PF01494"/>
    </source>
</evidence>
<accession>A0A255Z9Z8</accession>
<dbReference type="Gene3D" id="3.50.50.60">
    <property type="entry name" value="FAD/NAD(P)-binding domain"/>
    <property type="match status" value="1"/>
</dbReference>
<dbReference type="InterPro" id="IPR036188">
    <property type="entry name" value="FAD/NAD-bd_sf"/>
</dbReference>
<dbReference type="PANTHER" id="PTHR42685">
    <property type="entry name" value="GERANYLGERANYL DIPHOSPHATE REDUCTASE"/>
    <property type="match status" value="1"/>
</dbReference>
<dbReference type="SUPFAM" id="SSF51905">
    <property type="entry name" value="FAD/NAD(P)-binding domain"/>
    <property type="match status" value="1"/>
</dbReference>
<keyword evidence="3" id="KW-1185">Reference proteome</keyword>
<organism evidence="2 3">
    <name type="scientific">Flavobacterium cyanobacteriorum</name>
    <dbReference type="NCBI Taxonomy" id="2022802"/>
    <lineage>
        <taxon>Bacteria</taxon>
        <taxon>Pseudomonadati</taxon>
        <taxon>Bacteroidota</taxon>
        <taxon>Flavobacteriia</taxon>
        <taxon>Flavobacteriales</taxon>
        <taxon>Flavobacteriaceae</taxon>
        <taxon>Flavobacterium</taxon>
    </lineage>
</organism>
<evidence type="ECO:0000313" key="3">
    <source>
        <dbReference type="Proteomes" id="UP000216605"/>
    </source>
</evidence>
<dbReference type="InterPro" id="IPR002938">
    <property type="entry name" value="FAD-bd"/>
</dbReference>
<comment type="caution">
    <text evidence="2">The sequence shown here is derived from an EMBL/GenBank/DDBJ whole genome shotgun (WGS) entry which is preliminary data.</text>
</comment>
<dbReference type="EMBL" id="NOXV01000224">
    <property type="protein sequence ID" value="OYQ38298.1"/>
    <property type="molecule type" value="Genomic_DNA"/>
</dbReference>
<reference evidence="2 3" key="1">
    <citation type="submission" date="2017-07" db="EMBL/GenBank/DDBJ databases">
        <title>Flavobacterium cyanobacteriorum sp. nov., isolated from cyanobacterial aggregates in a eutrophic lake.</title>
        <authorList>
            <person name="Cai H."/>
        </authorList>
    </citation>
    <scope>NUCLEOTIDE SEQUENCE [LARGE SCALE GENOMIC DNA]</scope>
    <source>
        <strain evidence="2 3">TH021</strain>
    </source>
</reference>
<dbReference type="RefSeq" id="WP_094413517.1">
    <property type="nucleotide sequence ID" value="NZ_NOXV01000224.1"/>
</dbReference>
<proteinExistence type="predicted"/>